<evidence type="ECO:0000313" key="2">
    <source>
        <dbReference type="EMBL" id="CAK0897182.1"/>
    </source>
</evidence>
<feature type="region of interest" description="Disordered" evidence="1">
    <location>
        <begin position="27"/>
        <end position="46"/>
    </location>
</feature>
<dbReference type="InterPro" id="IPR029063">
    <property type="entry name" value="SAM-dependent_MTases_sf"/>
</dbReference>
<name>A0ABN9XDV9_9DINO</name>
<keyword evidence="3" id="KW-1185">Reference proteome</keyword>
<protein>
    <submittedName>
        <fullName evidence="2">Uncharacterized protein</fullName>
    </submittedName>
</protein>
<organism evidence="2 3">
    <name type="scientific">Prorocentrum cordatum</name>
    <dbReference type="NCBI Taxonomy" id="2364126"/>
    <lineage>
        <taxon>Eukaryota</taxon>
        <taxon>Sar</taxon>
        <taxon>Alveolata</taxon>
        <taxon>Dinophyceae</taxon>
        <taxon>Prorocentrales</taxon>
        <taxon>Prorocentraceae</taxon>
        <taxon>Prorocentrum</taxon>
    </lineage>
</organism>
<accession>A0ABN9XDV9</accession>
<dbReference type="EMBL" id="CAUYUJ010020290">
    <property type="protein sequence ID" value="CAK0897182.1"/>
    <property type="molecule type" value="Genomic_DNA"/>
</dbReference>
<dbReference type="PANTHER" id="PTHR42873:SF1">
    <property type="entry name" value="S-ADENOSYLMETHIONINE-DEPENDENT METHYLTRANSFERASE DOMAIN-CONTAINING PROTEIN"/>
    <property type="match status" value="1"/>
</dbReference>
<dbReference type="SUPFAM" id="SSF53335">
    <property type="entry name" value="S-adenosyl-L-methionine-dependent methyltransferases"/>
    <property type="match status" value="1"/>
</dbReference>
<proteinExistence type="predicted"/>
<dbReference type="Gene3D" id="3.40.50.150">
    <property type="entry name" value="Vaccinia Virus protein VP39"/>
    <property type="match status" value="1"/>
</dbReference>
<evidence type="ECO:0000313" key="3">
    <source>
        <dbReference type="Proteomes" id="UP001189429"/>
    </source>
</evidence>
<sequence>MGSEKAGLGMALRRRCVGDTARLGGRSFFTPTRRDRPTPSDCDHGPLVERNHLALAPSLPPSLPLRGGGDGVSAEYCRAVNGEQDGLPGMFVDRFGSAAVATFESVGSARLEFLVQEELTRWMGKLRFLAVHRMVAAKEKWAQQGQEFTTDVTRGDGSRVVVLDRSCSFEIDVHHGPAGHWCYGLEALRQELVGQLAMGGTVLDAWSHVGQWGVRCAKAGAQEVVLLDDSLSLAKVCQDNVVRNGVEAQSTVLHRGSVHDELRNMTASGIRFDCVALNVRVKFERYFKQRHGQFGRWTKPSLKGYATAISLGARITGRGGYLVVAFVLPLAGEHFAASLLQDGLERASRTGSIVFHASGVDENSALASSAMDDLWVPVLLCARLN</sequence>
<feature type="compositionally biased region" description="Basic and acidic residues" evidence="1">
    <location>
        <begin position="32"/>
        <end position="46"/>
    </location>
</feature>
<comment type="caution">
    <text evidence="2">The sequence shown here is derived from an EMBL/GenBank/DDBJ whole genome shotgun (WGS) entry which is preliminary data.</text>
</comment>
<dbReference type="Gene3D" id="3.30.750.80">
    <property type="entry name" value="RNA methyltransferase domain (HRMD) like"/>
    <property type="match status" value="1"/>
</dbReference>
<dbReference type="Proteomes" id="UP001189429">
    <property type="component" value="Unassembled WGS sequence"/>
</dbReference>
<gene>
    <name evidence="2" type="ORF">PCOR1329_LOCUS75439</name>
</gene>
<dbReference type="PANTHER" id="PTHR42873">
    <property type="entry name" value="RIBOSOMAL RNA LARGE SUBUNIT METHYLTRANSFERASE"/>
    <property type="match status" value="1"/>
</dbReference>
<reference evidence="2" key="1">
    <citation type="submission" date="2023-10" db="EMBL/GenBank/DDBJ databases">
        <authorList>
            <person name="Chen Y."/>
            <person name="Shah S."/>
            <person name="Dougan E. K."/>
            <person name="Thang M."/>
            <person name="Chan C."/>
        </authorList>
    </citation>
    <scope>NUCLEOTIDE SEQUENCE [LARGE SCALE GENOMIC DNA]</scope>
</reference>
<evidence type="ECO:0000256" key="1">
    <source>
        <dbReference type="SAM" id="MobiDB-lite"/>
    </source>
</evidence>